<feature type="domain" description="Pyrrolo-quinoline quinone repeat" evidence="3">
    <location>
        <begin position="1077"/>
        <end position="1329"/>
    </location>
</feature>
<dbReference type="HOGENOM" id="CLU_249964_0_0_0"/>
<dbReference type="PANTHER" id="PTHR34512">
    <property type="entry name" value="CELL SURFACE PROTEIN"/>
    <property type="match status" value="1"/>
</dbReference>
<dbReference type="eggNOG" id="COG1520">
    <property type="taxonomic scope" value="Bacteria"/>
</dbReference>
<keyword evidence="5" id="KW-1185">Reference proteome</keyword>
<protein>
    <submittedName>
        <fullName evidence="4">Tetratricopeptide TPR_2 repeat protein</fullName>
    </submittedName>
</protein>
<dbReference type="InterPro" id="IPR018391">
    <property type="entry name" value="PQQ_b-propeller_rpt"/>
</dbReference>
<dbReference type="EMBL" id="CP001848">
    <property type="protein sequence ID" value="ADB16996.1"/>
    <property type="molecule type" value="Genomic_DNA"/>
</dbReference>
<name>D2R3P2_PIRSD</name>
<dbReference type="Pfam" id="PF13360">
    <property type="entry name" value="PQQ_2"/>
    <property type="match status" value="1"/>
</dbReference>
<feature type="compositionally biased region" description="Basic and acidic residues" evidence="1">
    <location>
        <begin position="321"/>
        <end position="334"/>
    </location>
</feature>
<dbReference type="SMART" id="SM00564">
    <property type="entry name" value="PQQ"/>
    <property type="match status" value="4"/>
</dbReference>
<dbReference type="InterPro" id="IPR011047">
    <property type="entry name" value="Quinoprotein_ADH-like_sf"/>
</dbReference>
<gene>
    <name evidence="4" type="ordered locus">Psta_2326</name>
</gene>
<organism evidence="4 5">
    <name type="scientific">Pirellula staleyi (strain ATCC 27377 / DSM 6068 / ICPB 4128)</name>
    <name type="common">Pirella staleyi</name>
    <dbReference type="NCBI Taxonomy" id="530564"/>
    <lineage>
        <taxon>Bacteria</taxon>
        <taxon>Pseudomonadati</taxon>
        <taxon>Planctomycetota</taxon>
        <taxon>Planctomycetia</taxon>
        <taxon>Pirellulales</taxon>
        <taxon>Pirellulaceae</taxon>
        <taxon>Pirellula</taxon>
    </lineage>
</organism>
<feature type="region of interest" description="Disordered" evidence="1">
    <location>
        <begin position="1025"/>
        <end position="1049"/>
    </location>
</feature>
<dbReference type="SUPFAM" id="SSF50998">
    <property type="entry name" value="Quinoprotein alcohol dehydrogenase-like"/>
    <property type="match status" value="1"/>
</dbReference>
<reference evidence="4 5" key="1">
    <citation type="journal article" date="2009" name="Stand. Genomic Sci.">
        <title>Complete genome sequence of Pirellula staleyi type strain (ATCC 27377).</title>
        <authorList>
            <person name="Clum A."/>
            <person name="Tindall B.J."/>
            <person name="Sikorski J."/>
            <person name="Ivanova N."/>
            <person name="Mavrommatis K."/>
            <person name="Lucas S."/>
            <person name="Glavina del Rio T."/>
            <person name="Nolan M."/>
            <person name="Chen F."/>
            <person name="Tice H."/>
            <person name="Pitluck S."/>
            <person name="Cheng J.F."/>
            <person name="Chertkov O."/>
            <person name="Brettin T."/>
            <person name="Han C."/>
            <person name="Detter J.C."/>
            <person name="Kuske C."/>
            <person name="Bruce D."/>
            <person name="Goodwin L."/>
            <person name="Ovchinikova G."/>
            <person name="Pati A."/>
            <person name="Mikhailova N."/>
            <person name="Chen A."/>
            <person name="Palaniappan K."/>
            <person name="Land M."/>
            <person name="Hauser L."/>
            <person name="Chang Y.J."/>
            <person name="Jeffries C.D."/>
            <person name="Chain P."/>
            <person name="Rohde M."/>
            <person name="Goker M."/>
            <person name="Bristow J."/>
            <person name="Eisen J.A."/>
            <person name="Markowitz V."/>
            <person name="Hugenholtz P."/>
            <person name="Kyrpides N.C."/>
            <person name="Klenk H.P."/>
            <person name="Lapidus A."/>
        </authorList>
    </citation>
    <scope>NUCLEOTIDE SEQUENCE [LARGE SCALE GENOMIC DNA]</scope>
    <source>
        <strain evidence="5">ATCC 27377 / DSM 6068 / ICPB 4128</strain>
    </source>
</reference>
<keyword evidence="2" id="KW-1133">Transmembrane helix</keyword>
<evidence type="ECO:0000256" key="1">
    <source>
        <dbReference type="SAM" id="MobiDB-lite"/>
    </source>
</evidence>
<feature type="region of interest" description="Disordered" evidence="1">
    <location>
        <begin position="110"/>
        <end position="193"/>
    </location>
</feature>
<proteinExistence type="predicted"/>
<evidence type="ECO:0000256" key="2">
    <source>
        <dbReference type="SAM" id="Phobius"/>
    </source>
</evidence>
<evidence type="ECO:0000313" key="4">
    <source>
        <dbReference type="EMBL" id="ADB16996.1"/>
    </source>
</evidence>
<dbReference type="Gene3D" id="2.130.10.10">
    <property type="entry name" value="YVTN repeat-like/Quinoprotein amine dehydrogenase"/>
    <property type="match status" value="1"/>
</dbReference>
<keyword evidence="2" id="KW-0472">Membrane</keyword>
<dbReference type="OrthoDB" id="207125at2"/>
<accession>D2R3P2</accession>
<dbReference type="InterPro" id="IPR002372">
    <property type="entry name" value="PQQ_rpt_dom"/>
</dbReference>
<dbReference type="InterPro" id="IPR015943">
    <property type="entry name" value="WD40/YVTN_repeat-like_dom_sf"/>
</dbReference>
<feature type="transmembrane region" description="Helical" evidence="2">
    <location>
        <begin position="79"/>
        <end position="102"/>
    </location>
</feature>
<keyword evidence="2" id="KW-0812">Transmembrane</keyword>
<dbReference type="PANTHER" id="PTHR34512:SF30">
    <property type="entry name" value="OUTER MEMBRANE PROTEIN ASSEMBLY FACTOR BAMB"/>
    <property type="match status" value="1"/>
</dbReference>
<dbReference type="Proteomes" id="UP000001887">
    <property type="component" value="Chromosome"/>
</dbReference>
<feature type="region of interest" description="Disordered" evidence="1">
    <location>
        <begin position="302"/>
        <end position="334"/>
    </location>
</feature>
<dbReference type="STRING" id="530564.Psta_2326"/>
<dbReference type="KEGG" id="psl:Psta_2326"/>
<feature type="compositionally biased region" description="Low complexity" evidence="1">
    <location>
        <begin position="135"/>
        <end position="151"/>
    </location>
</feature>
<evidence type="ECO:0000313" key="5">
    <source>
        <dbReference type="Proteomes" id="UP000001887"/>
    </source>
</evidence>
<feature type="compositionally biased region" description="Low complexity" evidence="1">
    <location>
        <begin position="161"/>
        <end position="173"/>
    </location>
</feature>
<evidence type="ECO:0000259" key="3">
    <source>
        <dbReference type="Pfam" id="PF13360"/>
    </source>
</evidence>
<sequence>MTDEQLLALVEQKAPEELTLEEIELLRSRLETSPAIREALAAQLEVDTKLSVVLARSTKLTPEQILARQPSLAQGNSRVVLIALLLVIPIVGLSGAILWNVIAPSIASVDSADDPAKETNESDADQPETADDKTAAASSSDAEDPASQPASGQPSGPTPPRAENAPGNPAPAATSEPVKPAPPPLPWQAVIDAQGPLPPLSEVAFRQFDTEKKLPLTADVRPWFAAVPGMNHRIADTNTQRGKCAQLEGIARLLSPWTNDSALRLSLENYNQLQIHCYSGSSGVTLYYYEDQSYKWAAYTHTRDGNKPRPKSQSFTLTSTDDERNRRSEIRHGGPIELRYRNGQIILSRGDVQLITAPLPTAPDDVYFDGRVAFHGIELVRTEGDPRPLHSAPVALAIEKPAELTWQFANPSKTPSQEDLEWAAKFMPQPVAGGGIRLSADNPERRLNYVALLPRPVLGEVVLQLADIGPGTGVFLGRADGKSHEVLRFLKNKRGDCPLVARLRGWETEWEADFYPYTERPLAATQTACFVKLNYGCGSVRWSLSADGKSWATVDVPHENQPGEVMSIGLEIPQKTPKTGITIQRIELREFTGLTQLAQADLLAKVPHVGDLTTYAQWQAALLASQPREVPLDAWRRTFAVATLAQGLTSKVSFPVLEGLLDDPLLATLPLEKQIAALSDAALMTSDFRNNQSMRRSVPQRFIDLAMREISRTGVQSFSEIRRASLSYSVNSWQQQEFDPSDLFRALLCHAVYEGNPADILMLSQQLRFYHTAERAPLLDWAESIALRSRVDASGEGLTRLKDGWRHPLIEQLSKDTYSRLTEIQSVIESEAWNDAARMITSIDPESAPGVAPYFGDRSLLASLPVAIDLMLADHPPLREALATQFAPLAKLRLAQATLSGNAPLVELAAVQFSGTDSAAEAHQWLGDRALASGWFERARLEYEQARARNPALAAELAPRIRLAAAMLGVEAEAPVTADVRFGDISMSASNYETMIREMIARGDRGLTAVAAPVTDVPAPTSYTLKTQARLDGPAGERPNEEQGSRTNQNKVPWVDLQIEQVLDGNILYVSNRFQLAAYDLSNNGTRLWQSQAPPGSMQAAQKLTGIPFRPVVTSDRIFIRMHYGDSPQLCCYEKSSGKLLWNTASPDRQRFISDPILLQGRLGVMGLSPLEQDEAVVTWQLVDWASGQIQSTHEIVRLRSIWLARQQCDVAADLDQAIASLGGIVVAFDPRGQVRWMRKQTTMPPEEDSSWVRQRFQPPLVVGDTAYIAQAGVRELLAVDRKTGRLRWSRVLPSLVGITGIAAGQLIAEESTGLTALDPATGRSVWTYDAPHMHPRVMLGAKSLLIATRYPLKENEKPRASRLIWIDAATGLPTQSAKLEGLDDDEPRIGLMQLRGDRIWLWFGKSQHDTTRDLVELTPSGPALPVVVLDPSTRAWQQRLAPELREATALLASPFQLLEAQAGDRTGLLAEAHGKSQVVSLRGDTNNPILWSMPAAKLTGGKKLRLEAARDNGWEGKITLRCGDRVLQETVITDAAFPDRWVNLTADLSPAQASTDWITLELLQTGGGASPWYFKTLAVE</sequence>